<dbReference type="Pfam" id="PF01565">
    <property type="entry name" value="FAD_binding_4"/>
    <property type="match status" value="1"/>
</dbReference>
<protein>
    <submittedName>
        <fullName evidence="3">D-arabinono-1,4-lactone oxidase</fullName>
    </submittedName>
</protein>
<evidence type="ECO:0000313" key="4">
    <source>
        <dbReference type="Proteomes" id="UP001233314"/>
    </source>
</evidence>
<sequence>MWRNWTGDQVCTPRHRVSPASVDEVASVVVSAAARGDVVRVVGAGHAFGDNVVTDGTLVSLDRLSGLLDVDPATGLVRVAAGTRLYAVNELLDAHGLALANLGDINVQSVAGAISTATHGTGAAFGNLATFVESMEIVTAAGDVVELDGDDLRAGRVSVGALGVVTAYTLRTVPAFRLRERRDRMPLVTVLRDFDAFADGSDHFEFFVFPYADRALTKQLERTQDLAQPGSERRAYFDEVILENKVLDLICRAGRRFPSQVPRLNRLVTSVASPSEKVNVGHKVFSSPREVRFTESEWAFPREVLPEVLPRILRVAEQHGVNFPIEVRVVAADSESMLSPSYGRATAYVAVHAYQGMPWQAYFAAVQAIGVEYAARPHWGKRHTLDAAELSGRYPEWDSFQAVRRRLDPAGVFANDHVRRIFG</sequence>
<accession>A0ABT9B0T9</accession>
<dbReference type="Gene3D" id="1.10.45.10">
    <property type="entry name" value="Vanillyl-alcohol Oxidase, Chain A, domain 4"/>
    <property type="match status" value="1"/>
</dbReference>
<evidence type="ECO:0000313" key="3">
    <source>
        <dbReference type="EMBL" id="MDO7867242.1"/>
    </source>
</evidence>
<dbReference type="NCBIfam" id="TIGR01679">
    <property type="entry name" value="bact_FAD_ox"/>
    <property type="match status" value="1"/>
</dbReference>
<dbReference type="RefSeq" id="WP_305026647.1">
    <property type="nucleotide sequence ID" value="NZ_JAUQTA010000001.1"/>
</dbReference>
<evidence type="ECO:0000259" key="2">
    <source>
        <dbReference type="PROSITE" id="PS51387"/>
    </source>
</evidence>
<dbReference type="Gene3D" id="3.30.70.2520">
    <property type="match status" value="1"/>
</dbReference>
<dbReference type="InterPro" id="IPR016171">
    <property type="entry name" value="Vanillyl_alc_oxidase_C-sub2"/>
</dbReference>
<evidence type="ECO:0000256" key="1">
    <source>
        <dbReference type="ARBA" id="ARBA00023002"/>
    </source>
</evidence>
<dbReference type="Gene3D" id="3.30.43.10">
    <property type="entry name" value="Uridine Diphospho-n-acetylenolpyruvylglucosamine Reductase, domain 2"/>
    <property type="match status" value="1"/>
</dbReference>
<dbReference type="InterPro" id="IPR010031">
    <property type="entry name" value="FAD_lactone_oxidase-like"/>
</dbReference>
<dbReference type="InterPro" id="IPR016167">
    <property type="entry name" value="FAD-bd_PCMH_sub1"/>
</dbReference>
<dbReference type="PROSITE" id="PS51387">
    <property type="entry name" value="FAD_PCMH"/>
    <property type="match status" value="1"/>
</dbReference>
<dbReference type="PANTHER" id="PTHR43762">
    <property type="entry name" value="L-GULONOLACTONE OXIDASE"/>
    <property type="match status" value="1"/>
</dbReference>
<dbReference type="EMBL" id="JAUQTA010000001">
    <property type="protein sequence ID" value="MDO7867242.1"/>
    <property type="molecule type" value="Genomic_DNA"/>
</dbReference>
<proteinExistence type="predicted"/>
<name>A0ABT9B0T9_9ACTN</name>
<dbReference type="InterPro" id="IPR036318">
    <property type="entry name" value="FAD-bd_PCMH-like_sf"/>
</dbReference>
<dbReference type="InterPro" id="IPR016166">
    <property type="entry name" value="FAD-bd_PCMH"/>
</dbReference>
<gene>
    <name evidence="3" type="ORF">Q5722_02565</name>
</gene>
<dbReference type="PANTHER" id="PTHR43762:SF1">
    <property type="entry name" value="D-ARABINONO-1,4-LACTONE OXIDASE"/>
    <property type="match status" value="1"/>
</dbReference>
<dbReference type="Pfam" id="PF04030">
    <property type="entry name" value="ALO"/>
    <property type="match status" value="1"/>
</dbReference>
<dbReference type="PIRSF" id="PIRSF000136">
    <property type="entry name" value="LGO_GLO"/>
    <property type="match status" value="1"/>
</dbReference>
<keyword evidence="1" id="KW-0560">Oxidoreductase</keyword>
<dbReference type="SUPFAM" id="SSF56176">
    <property type="entry name" value="FAD-binding/transporter-associated domain-like"/>
    <property type="match status" value="1"/>
</dbReference>
<keyword evidence="4" id="KW-1185">Reference proteome</keyword>
<dbReference type="InterPro" id="IPR006094">
    <property type="entry name" value="Oxid_FAD_bind_N"/>
</dbReference>
<dbReference type="InterPro" id="IPR007173">
    <property type="entry name" value="ALO_C"/>
</dbReference>
<organism evidence="3 4">
    <name type="scientific">Nocardioides jiangxiensis</name>
    <dbReference type="NCBI Taxonomy" id="3064524"/>
    <lineage>
        <taxon>Bacteria</taxon>
        <taxon>Bacillati</taxon>
        <taxon>Actinomycetota</taxon>
        <taxon>Actinomycetes</taxon>
        <taxon>Propionibacteriales</taxon>
        <taxon>Nocardioidaceae</taxon>
        <taxon>Nocardioides</taxon>
    </lineage>
</organism>
<dbReference type="Gene3D" id="3.30.465.10">
    <property type="match status" value="1"/>
</dbReference>
<dbReference type="InterPro" id="IPR016169">
    <property type="entry name" value="FAD-bd_PCMH_sub2"/>
</dbReference>
<reference evidence="3 4" key="1">
    <citation type="submission" date="2023-07" db="EMBL/GenBank/DDBJ databases">
        <title>Nocardioides sp. nov WY-20 isolated from soil.</title>
        <authorList>
            <person name="Liu B."/>
            <person name="Wan Y."/>
        </authorList>
    </citation>
    <scope>NUCLEOTIDE SEQUENCE [LARGE SCALE GENOMIC DNA]</scope>
    <source>
        <strain evidence="3 4">WY-20</strain>
    </source>
</reference>
<dbReference type="Gene3D" id="3.30.70.2530">
    <property type="match status" value="1"/>
</dbReference>
<feature type="domain" description="FAD-binding PCMH-type" evidence="2">
    <location>
        <begin position="9"/>
        <end position="175"/>
    </location>
</feature>
<dbReference type="Proteomes" id="UP001233314">
    <property type="component" value="Unassembled WGS sequence"/>
</dbReference>
<comment type="caution">
    <text evidence="3">The sequence shown here is derived from an EMBL/GenBank/DDBJ whole genome shotgun (WGS) entry which is preliminary data.</text>
</comment>